<evidence type="ECO:0000256" key="8">
    <source>
        <dbReference type="ARBA" id="ARBA00066984"/>
    </source>
</evidence>
<evidence type="ECO:0000256" key="6">
    <source>
        <dbReference type="ARBA" id="ARBA00050326"/>
    </source>
</evidence>
<dbReference type="InterPro" id="IPR016160">
    <property type="entry name" value="Ald_DH_CS_CYS"/>
</dbReference>
<dbReference type="PANTHER" id="PTHR43521:SF1">
    <property type="entry name" value="ALPHA-AMINOADIPIC SEMIALDEHYDE DEHYDROGENASE"/>
    <property type="match status" value="1"/>
</dbReference>
<comment type="catalytic activity">
    <reaction evidence="6">
        <text>(2S)-3-sulfolactaldehyde + NAD(+) + H2O = (2S)-3-sulfolactate + NADH + 2 H(+)</text>
        <dbReference type="Rhea" id="RHEA:47932"/>
        <dbReference type="ChEBI" id="CHEBI:15377"/>
        <dbReference type="ChEBI" id="CHEBI:15378"/>
        <dbReference type="ChEBI" id="CHEBI:57540"/>
        <dbReference type="ChEBI" id="CHEBI:57945"/>
        <dbReference type="ChEBI" id="CHEBI:61289"/>
        <dbReference type="ChEBI" id="CHEBI:90109"/>
        <dbReference type="EC" id="1.2.1.97"/>
    </reaction>
    <physiologicalReaction direction="left-to-right" evidence="6">
        <dbReference type="Rhea" id="RHEA:47933"/>
    </physiologicalReaction>
</comment>
<organism evidence="13 14">
    <name type="scientific">Tetzosporium hominis</name>
    <dbReference type="NCBI Taxonomy" id="2020506"/>
    <lineage>
        <taxon>Bacteria</taxon>
        <taxon>Bacillati</taxon>
        <taxon>Bacillota</taxon>
        <taxon>Bacilli</taxon>
        <taxon>Bacillales</taxon>
        <taxon>Caryophanaceae</taxon>
        <taxon>Tetzosporium</taxon>
    </lineage>
</organism>
<comment type="similarity">
    <text evidence="1 11">Belongs to the aldehyde dehydrogenase family.</text>
</comment>
<evidence type="ECO:0000256" key="1">
    <source>
        <dbReference type="ARBA" id="ARBA00009986"/>
    </source>
</evidence>
<dbReference type="EC" id="1.2.1.97" evidence="8"/>
<dbReference type="PROSITE" id="PS00687">
    <property type="entry name" value="ALDEHYDE_DEHYDR_GLU"/>
    <property type="match status" value="1"/>
</dbReference>
<dbReference type="OrthoDB" id="9762913at2"/>
<dbReference type="GO" id="GO:0004029">
    <property type="term" value="F:aldehyde dehydrogenase (NAD+) activity"/>
    <property type="evidence" value="ECO:0007669"/>
    <property type="project" value="UniProtKB-EC"/>
</dbReference>
<evidence type="ECO:0000256" key="2">
    <source>
        <dbReference type="ARBA" id="ARBA00011881"/>
    </source>
</evidence>
<comment type="function">
    <text evidence="7">Part of the sulfo-TAL (or sulfo-SFT) pathway, a D-sulfoquinovose degradation pathway that produces sulfolactate (SL). Catalyzes the oxidation of 3-sulfolactaldehyde (SLA) to sulfolactate (SL).</text>
</comment>
<evidence type="ECO:0000256" key="7">
    <source>
        <dbReference type="ARBA" id="ARBA00054572"/>
    </source>
</evidence>
<comment type="subunit">
    <text evidence="2">Homotetramer.</text>
</comment>
<evidence type="ECO:0000256" key="11">
    <source>
        <dbReference type="RuleBase" id="RU003345"/>
    </source>
</evidence>
<gene>
    <name evidence="13" type="ORF">CF394_10465</name>
</gene>
<dbReference type="PROSITE" id="PS00070">
    <property type="entry name" value="ALDEHYDE_DEHYDR_CYS"/>
    <property type="match status" value="1"/>
</dbReference>
<dbReference type="Pfam" id="PF00171">
    <property type="entry name" value="Aldedh"/>
    <property type="match status" value="1"/>
</dbReference>
<dbReference type="AlphaFoldDB" id="A0A264W231"/>
<feature type="active site" evidence="10">
    <location>
        <position position="245"/>
    </location>
</feature>
<dbReference type="InterPro" id="IPR029510">
    <property type="entry name" value="Ald_DH_CS_GLU"/>
</dbReference>
<dbReference type="InterPro" id="IPR016162">
    <property type="entry name" value="Ald_DH_N"/>
</dbReference>
<dbReference type="InterPro" id="IPR044638">
    <property type="entry name" value="ALDH7A1-like"/>
</dbReference>
<evidence type="ECO:0000259" key="12">
    <source>
        <dbReference type="Pfam" id="PF00171"/>
    </source>
</evidence>
<dbReference type="Proteomes" id="UP000217065">
    <property type="component" value="Unassembled WGS sequence"/>
</dbReference>
<dbReference type="InterPro" id="IPR015590">
    <property type="entry name" value="Aldehyde_DH_dom"/>
</dbReference>
<dbReference type="Gene3D" id="3.40.309.10">
    <property type="entry name" value="Aldehyde Dehydrogenase, Chain A, domain 2"/>
    <property type="match status" value="1"/>
</dbReference>
<dbReference type="InterPro" id="IPR016161">
    <property type="entry name" value="Ald_DH/histidinol_DH"/>
</dbReference>
<evidence type="ECO:0000256" key="3">
    <source>
        <dbReference type="ARBA" id="ARBA00023002"/>
    </source>
</evidence>
<evidence type="ECO:0000256" key="4">
    <source>
        <dbReference type="ARBA" id="ARBA00023027"/>
    </source>
</evidence>
<dbReference type="SUPFAM" id="SSF53720">
    <property type="entry name" value="ALDH-like"/>
    <property type="match status" value="1"/>
</dbReference>
<reference evidence="13 14" key="1">
    <citation type="submission" date="2017-07" db="EMBL/GenBank/DDBJ databases">
        <title>Tetzosporium hominis gen.nov. sp.nov.</title>
        <authorList>
            <person name="Tetz G."/>
            <person name="Tetz V."/>
        </authorList>
    </citation>
    <scope>NUCLEOTIDE SEQUENCE [LARGE SCALE GENOMIC DNA]</scope>
    <source>
        <strain evidence="13 14">VT-49</strain>
    </source>
</reference>
<proteinExistence type="inferred from homology"/>
<keyword evidence="14" id="KW-1185">Reference proteome</keyword>
<keyword evidence="3 11" id="KW-0560">Oxidoreductase</keyword>
<sequence length="490" mass="52765">MKLTHFVNGEWLEDGSHQDVLNPATGEVLAEVPMGDADLVAKAVEGAKVAQKQWAKVPAPKRAQYLYAIGRVMEERKEHLAQVLTKEMGKVIEEGRGEVQEGIDMAYYMAGEGRRLFGETTPSELADKFAMSVRAPIGVVGLITPWNFPVAIATWKSFPAIVAGNTFLWKPATETPMMAYEMAKIFEEVGLPKGVANIVFGSGGTVGTAMIEHPDVKVISFTGSTDTGSKVAELGGKHLKKVSLEMGGKNAVIVMDDANLDLAVDGILWSAFGTAGQRCTACSRVIVHKDVKKELEQKLLEKMKHLTIGDGTDESVKIGPVINAAALKKIHGYVEIGKEDGATLLEGGHVLDEGDLSKGHFYAPTLFTDVPWDSRIAQEEIFGPVVSIIQVSSLDEAIEVNNSVKFGLSSSIFSQDVNTIFKAQRDLDTGIVYVNAGTTGAEIHLPFGGTKGTGNGHRDSGVAALDVYTEWKSVYVDFSGKLQRAQIDTN</sequence>
<feature type="domain" description="Aldehyde dehydrogenase" evidence="12">
    <location>
        <begin position="13"/>
        <end position="474"/>
    </location>
</feature>
<evidence type="ECO:0000256" key="9">
    <source>
        <dbReference type="ARBA" id="ARBA00067277"/>
    </source>
</evidence>
<dbReference type="InterPro" id="IPR016163">
    <property type="entry name" value="Ald_DH_C"/>
</dbReference>
<evidence type="ECO:0000313" key="13">
    <source>
        <dbReference type="EMBL" id="OZS77623.1"/>
    </source>
</evidence>
<dbReference type="PANTHER" id="PTHR43521">
    <property type="entry name" value="ALPHA-AMINOADIPIC SEMIALDEHYDE DEHYDROGENASE"/>
    <property type="match status" value="1"/>
</dbReference>
<dbReference type="EMBL" id="NOKQ01000220">
    <property type="protein sequence ID" value="OZS77623.1"/>
    <property type="molecule type" value="Genomic_DNA"/>
</dbReference>
<dbReference type="CDD" id="cd07131">
    <property type="entry name" value="ALDH_AldH-CAJ73105"/>
    <property type="match status" value="1"/>
</dbReference>
<comment type="caution">
    <text evidence="13">The sequence shown here is derived from an EMBL/GenBank/DDBJ whole genome shotgun (WGS) entry which is preliminary data.</text>
</comment>
<accession>A0A264W231</accession>
<evidence type="ECO:0000256" key="10">
    <source>
        <dbReference type="PROSITE-ProRule" id="PRU10007"/>
    </source>
</evidence>
<dbReference type="EC" id="1.2.1.3" evidence="5"/>
<dbReference type="FunFam" id="3.40.309.10:FF:000009">
    <property type="entry name" value="Aldehyde dehydrogenase A"/>
    <property type="match status" value="1"/>
</dbReference>
<protein>
    <recommendedName>
        <fullName evidence="9">3-sulfolactaldehyde dehydrogenase</fullName>
        <ecNumber evidence="5">1.2.1.3</ecNumber>
        <ecNumber evidence="8">1.2.1.97</ecNumber>
    </recommendedName>
</protein>
<dbReference type="RefSeq" id="WP_094943506.1">
    <property type="nucleotide sequence ID" value="NZ_NOKQ01000220.1"/>
</dbReference>
<dbReference type="Gene3D" id="3.40.605.10">
    <property type="entry name" value="Aldehyde Dehydrogenase, Chain A, domain 1"/>
    <property type="match status" value="1"/>
</dbReference>
<evidence type="ECO:0000313" key="14">
    <source>
        <dbReference type="Proteomes" id="UP000217065"/>
    </source>
</evidence>
<keyword evidence="4" id="KW-0520">NAD</keyword>
<evidence type="ECO:0000256" key="5">
    <source>
        <dbReference type="ARBA" id="ARBA00024226"/>
    </source>
</evidence>
<name>A0A264W231_9BACL</name>
<dbReference type="FunFam" id="3.40.605.10:FF:000007">
    <property type="entry name" value="NAD/NADP-dependent betaine aldehyde dehydrogenase"/>
    <property type="match status" value="1"/>
</dbReference>